<sequence length="406" mass="47319">MGSVAQITICGYPIYETKNYYGRWYFRKKDRVIRIRKKSERNPLIWCAAEAEEMHEEETDYLYTIPGSVLRRRLELDGFNRETLEREFSEYITQQVTRMEELCEADTEWAQTLIPRIAMLQNSNLNDWLQRLKTAFDDGIVNWRWSDCEQNYTDPLLHHWFGHGSFTEEASVHDTGFPCQSLESMAVAMLEILPVDAECTLDITDLIGGGWTNSFEDMIEYNKDFTTFYEVFTTAIMDTQALMSLAPENTTLARLLYANVITAMETYLADTLKKQVLTREAIRRRFVQTNDTFKEKISLQEIFRKLDTLNEGITQAIDTMSFHNLEKTASLYKLVLDTHFPGECMADIKRSVEYRHDIIHRNGKTVQGKLVNVTMTDVQNLIRLIDTTIKHIDKQIKDGLLDEDED</sequence>
<dbReference type="EMBL" id="WOWR01000062">
    <property type="protein sequence ID" value="KAF0251369.1"/>
    <property type="molecule type" value="Genomic_DNA"/>
</dbReference>
<comment type="caution">
    <text evidence="2">The sequence shown here is derived from an EMBL/GenBank/DDBJ whole genome shotgun (WGS) entry which is preliminary data.</text>
</comment>
<evidence type="ECO:0000313" key="3">
    <source>
        <dbReference type="Proteomes" id="UP000442695"/>
    </source>
</evidence>
<dbReference type="RefSeq" id="WP_010952941.1">
    <property type="nucleotide sequence ID" value="NZ_CABEEI010000004.1"/>
</dbReference>
<evidence type="ECO:0000259" key="1">
    <source>
        <dbReference type="Pfam" id="PF18871"/>
    </source>
</evidence>
<dbReference type="Proteomes" id="UP000442695">
    <property type="component" value="Unassembled WGS sequence"/>
</dbReference>
<reference evidence="2 3" key="1">
    <citation type="submission" date="2019-12" db="EMBL/GenBank/DDBJ databases">
        <authorList>
            <person name="Woiski C."/>
        </authorList>
    </citation>
    <scope>NUCLEOTIDE SEQUENCE [LARGE SCALE GENOMIC DNA]</scope>
    <source>
        <strain evidence="2 3">BOE100</strain>
    </source>
</reference>
<accession>A0A7V8EAX8</accession>
<dbReference type="Pfam" id="PF18871">
    <property type="entry name" value="HEPN_Toprim_N"/>
    <property type="match status" value="1"/>
</dbReference>
<organism evidence="2 3">
    <name type="scientific">Pseudomonas putida</name>
    <name type="common">Arthrobacter siderocapsulatus</name>
    <dbReference type="NCBI Taxonomy" id="303"/>
    <lineage>
        <taxon>Bacteria</taxon>
        <taxon>Pseudomonadati</taxon>
        <taxon>Pseudomonadota</taxon>
        <taxon>Gammaproteobacteria</taxon>
        <taxon>Pseudomonadales</taxon>
        <taxon>Pseudomonadaceae</taxon>
        <taxon>Pseudomonas</taxon>
    </lineage>
</organism>
<gene>
    <name evidence="2" type="ORF">GN299_29140</name>
</gene>
<proteinExistence type="predicted"/>
<feature type="domain" description="HEPN/Toprim N-terminal" evidence="1">
    <location>
        <begin position="1"/>
        <end position="224"/>
    </location>
</feature>
<protein>
    <recommendedName>
        <fullName evidence="1">HEPN/Toprim N-terminal domain-containing protein</fullName>
    </recommendedName>
</protein>
<name>A0A7V8EAX8_PSEPU</name>
<evidence type="ECO:0000313" key="2">
    <source>
        <dbReference type="EMBL" id="KAF0251369.1"/>
    </source>
</evidence>
<dbReference type="InterPro" id="IPR041487">
    <property type="entry name" value="HEPN/Toprim-NTD1"/>
</dbReference>
<dbReference type="AlphaFoldDB" id="A0A7V8EAX8"/>